<dbReference type="PANTHER" id="PTHR36049:SF3">
    <property type="match status" value="1"/>
</dbReference>
<comment type="similarity">
    <text evidence="2">Belongs to the ycf33 family.</text>
</comment>
<evidence type="ECO:0000256" key="3">
    <source>
        <dbReference type="ARBA" id="ARBA00021584"/>
    </source>
</evidence>
<evidence type="ECO:0000313" key="7">
    <source>
        <dbReference type="EMBL" id="KAE7995235.1"/>
    </source>
</evidence>
<dbReference type="Pfam" id="PF05421">
    <property type="entry name" value="DUF751"/>
    <property type="match status" value="1"/>
</dbReference>
<evidence type="ECO:0000256" key="2">
    <source>
        <dbReference type="ARBA" id="ARBA00010985"/>
    </source>
</evidence>
<keyword evidence="6" id="KW-0812">Transmembrane</keyword>
<proteinExistence type="inferred from homology"/>
<feature type="transmembrane region" description="Helical" evidence="6">
    <location>
        <begin position="201"/>
        <end position="221"/>
    </location>
</feature>
<dbReference type="OrthoDB" id="1900844at2759"/>
<accession>A0A5N6Q7N9</accession>
<evidence type="ECO:0000256" key="4">
    <source>
        <dbReference type="ARBA" id="ARBA00022640"/>
    </source>
</evidence>
<sequence>MTANVALHSQQTSPDNWPLSGSQRGNVAAPALQSANELISMSFISVLKHKDKVFSPIHITLPLHKTVSVHYSLLKFKEMKTIFLRSHLYLLRCTSFTNSSSHPRFLIPIKTTSYPKISAKSHNIDKPLSLEIVPRCQNTLKEEEDSLQLQVSPHGNSRVVILGAVSLGLVLFLMGMDEQKALALGPEGPLMEEFWENVRRYGLYALTVSTGALYTIFQPIFELLKNPISAVLVLTILGGGVFIVSQVVSAMVGVTDFTYDYGY</sequence>
<feature type="region of interest" description="Disordered" evidence="5">
    <location>
        <begin position="1"/>
        <end position="23"/>
    </location>
</feature>
<dbReference type="Proteomes" id="UP000327013">
    <property type="component" value="Chromosome 1"/>
</dbReference>
<organism evidence="7 8">
    <name type="scientific">Carpinus fangiana</name>
    <dbReference type="NCBI Taxonomy" id="176857"/>
    <lineage>
        <taxon>Eukaryota</taxon>
        <taxon>Viridiplantae</taxon>
        <taxon>Streptophyta</taxon>
        <taxon>Embryophyta</taxon>
        <taxon>Tracheophyta</taxon>
        <taxon>Spermatophyta</taxon>
        <taxon>Magnoliopsida</taxon>
        <taxon>eudicotyledons</taxon>
        <taxon>Gunneridae</taxon>
        <taxon>Pentapetalae</taxon>
        <taxon>rosids</taxon>
        <taxon>fabids</taxon>
        <taxon>Fagales</taxon>
        <taxon>Betulaceae</taxon>
        <taxon>Carpinus</taxon>
    </lineage>
</organism>
<dbReference type="GO" id="GO:0009536">
    <property type="term" value="C:plastid"/>
    <property type="evidence" value="ECO:0007669"/>
    <property type="project" value="UniProtKB-SubCell"/>
</dbReference>
<evidence type="ECO:0000256" key="6">
    <source>
        <dbReference type="SAM" id="Phobius"/>
    </source>
</evidence>
<feature type="transmembrane region" description="Helical" evidence="6">
    <location>
        <begin position="228"/>
        <end position="254"/>
    </location>
</feature>
<evidence type="ECO:0000256" key="5">
    <source>
        <dbReference type="SAM" id="MobiDB-lite"/>
    </source>
</evidence>
<comment type="subcellular location">
    <subcellularLocation>
        <location evidence="1">Plastid</location>
    </subcellularLocation>
</comment>
<evidence type="ECO:0000313" key="8">
    <source>
        <dbReference type="Proteomes" id="UP000327013"/>
    </source>
</evidence>
<protein>
    <recommendedName>
        <fullName evidence="3">Uncharacterized protein ycf33</fullName>
    </recommendedName>
</protein>
<name>A0A5N6Q7N9_9ROSI</name>
<keyword evidence="8" id="KW-1185">Reference proteome</keyword>
<keyword evidence="6" id="KW-1133">Transmembrane helix</keyword>
<dbReference type="InterPro" id="IPR008470">
    <property type="entry name" value="Uncharacterised_Ycf33"/>
</dbReference>
<dbReference type="PANTHER" id="PTHR36049">
    <property type="entry name" value="TRANSMEMBRANE PROTEIN"/>
    <property type="match status" value="1"/>
</dbReference>
<evidence type="ECO:0000256" key="1">
    <source>
        <dbReference type="ARBA" id="ARBA00004474"/>
    </source>
</evidence>
<keyword evidence="6" id="KW-0472">Membrane</keyword>
<reference evidence="7 8" key="1">
    <citation type="submission" date="2019-06" db="EMBL/GenBank/DDBJ databases">
        <title>A chromosomal-level reference genome of Carpinus fangiana (Coryloideae, Betulaceae).</title>
        <authorList>
            <person name="Yang X."/>
            <person name="Wang Z."/>
            <person name="Zhang L."/>
            <person name="Hao G."/>
            <person name="Liu J."/>
            <person name="Yang Y."/>
        </authorList>
    </citation>
    <scope>NUCLEOTIDE SEQUENCE [LARGE SCALE GENOMIC DNA]</scope>
    <source>
        <strain evidence="7">Cfa_2016G</strain>
        <tissue evidence="7">Leaf</tissue>
    </source>
</reference>
<dbReference type="EMBL" id="CM017321">
    <property type="protein sequence ID" value="KAE7995235.1"/>
    <property type="molecule type" value="Genomic_DNA"/>
</dbReference>
<feature type="transmembrane region" description="Helical" evidence="6">
    <location>
        <begin position="159"/>
        <end position="176"/>
    </location>
</feature>
<gene>
    <name evidence="7" type="ORF">FH972_000056</name>
</gene>
<dbReference type="AlphaFoldDB" id="A0A5N6Q7N9"/>
<keyword evidence="4" id="KW-0934">Plastid</keyword>